<evidence type="ECO:0000259" key="2">
    <source>
        <dbReference type="Pfam" id="PF01464"/>
    </source>
</evidence>
<dbReference type="PANTHER" id="PTHR37423:SF2">
    <property type="entry name" value="MEMBRANE-BOUND LYTIC MUREIN TRANSGLYCOSYLASE C"/>
    <property type="match status" value="1"/>
</dbReference>
<evidence type="ECO:0000313" key="3">
    <source>
        <dbReference type="EMBL" id="HJE39775.1"/>
    </source>
</evidence>
<accession>A0A4Q0U8U7</accession>
<dbReference type="GO" id="GO:0008933">
    <property type="term" value="F:peptidoglycan lytic transglycosylase activity"/>
    <property type="evidence" value="ECO:0007669"/>
    <property type="project" value="InterPro"/>
</dbReference>
<dbReference type="EMBL" id="DYXT01000044">
    <property type="protein sequence ID" value="HJE39775.1"/>
    <property type="molecule type" value="Genomic_DNA"/>
</dbReference>
<dbReference type="Pfam" id="PF01464">
    <property type="entry name" value="SLT"/>
    <property type="match status" value="1"/>
</dbReference>
<dbReference type="PANTHER" id="PTHR37423">
    <property type="entry name" value="SOLUBLE LYTIC MUREIN TRANSGLYCOSYLASE-RELATED"/>
    <property type="match status" value="1"/>
</dbReference>
<name>A0A4Q0U8U7_9BACT</name>
<dbReference type="GO" id="GO:0016020">
    <property type="term" value="C:membrane"/>
    <property type="evidence" value="ECO:0007669"/>
    <property type="project" value="InterPro"/>
</dbReference>
<protein>
    <submittedName>
        <fullName evidence="3">Lytic transglycosylase domain-containing protein</fullName>
    </submittedName>
</protein>
<dbReference type="InterPro" id="IPR023346">
    <property type="entry name" value="Lysozyme-like_dom_sf"/>
</dbReference>
<organism evidence="3 4">
    <name type="scientific">Candidatus Amulumruptor caecigallinarius</name>
    <dbReference type="NCBI Taxonomy" id="2109911"/>
    <lineage>
        <taxon>Bacteria</taxon>
        <taxon>Pseudomonadati</taxon>
        <taxon>Bacteroidota</taxon>
        <taxon>Bacteroidia</taxon>
        <taxon>Bacteroidales</taxon>
        <taxon>Muribaculaceae</taxon>
        <taxon>Candidatus Amulumruptor</taxon>
    </lineage>
</organism>
<reference evidence="3" key="1">
    <citation type="journal article" date="2021" name="PeerJ">
        <title>Extensive microbial diversity within the chicken gut microbiome revealed by metagenomics and culture.</title>
        <authorList>
            <person name="Gilroy R."/>
            <person name="Ravi A."/>
            <person name="Getino M."/>
            <person name="Pursley I."/>
            <person name="Horton D.L."/>
            <person name="Alikhan N.F."/>
            <person name="Baker D."/>
            <person name="Gharbi K."/>
            <person name="Hall N."/>
            <person name="Watson M."/>
            <person name="Adriaenssens E.M."/>
            <person name="Foster-Nyarko E."/>
            <person name="Jarju S."/>
            <person name="Secka A."/>
            <person name="Antonio M."/>
            <person name="Oren A."/>
            <person name="Chaudhuri R.R."/>
            <person name="La Ragione R."/>
            <person name="Hildebrand F."/>
            <person name="Pallen M.J."/>
        </authorList>
    </citation>
    <scope>NUCLEOTIDE SEQUENCE</scope>
    <source>
        <strain evidence="3">4100</strain>
    </source>
</reference>
<dbReference type="InterPro" id="IPR008258">
    <property type="entry name" value="Transglycosylase_SLT_dom_1"/>
</dbReference>
<comment type="caution">
    <text evidence="3">The sequence shown here is derived from an EMBL/GenBank/DDBJ whole genome shotgun (WGS) entry which is preliminary data.</text>
</comment>
<evidence type="ECO:0000313" key="4">
    <source>
        <dbReference type="Proteomes" id="UP000711407"/>
    </source>
</evidence>
<dbReference type="CDD" id="cd16894">
    <property type="entry name" value="MltD-like"/>
    <property type="match status" value="1"/>
</dbReference>
<proteinExistence type="inferred from homology"/>
<comment type="similarity">
    <text evidence="1">Belongs to the transglycosylase Slt family.</text>
</comment>
<dbReference type="SUPFAM" id="SSF53955">
    <property type="entry name" value="Lysozyme-like"/>
    <property type="match status" value="1"/>
</dbReference>
<reference evidence="3" key="2">
    <citation type="submission" date="2021-09" db="EMBL/GenBank/DDBJ databases">
        <authorList>
            <person name="Gilroy R."/>
        </authorList>
    </citation>
    <scope>NUCLEOTIDE SEQUENCE</scope>
    <source>
        <strain evidence="3">4100</strain>
    </source>
</reference>
<dbReference type="AlphaFoldDB" id="A0A4Q0U8U7"/>
<dbReference type="InterPro" id="IPR000189">
    <property type="entry name" value="Transglyc_AS"/>
</dbReference>
<gene>
    <name evidence="3" type="ORF">K8V47_08485</name>
</gene>
<dbReference type="GO" id="GO:0000270">
    <property type="term" value="P:peptidoglycan metabolic process"/>
    <property type="evidence" value="ECO:0007669"/>
    <property type="project" value="InterPro"/>
</dbReference>
<evidence type="ECO:0000256" key="1">
    <source>
        <dbReference type="ARBA" id="ARBA00007734"/>
    </source>
</evidence>
<feature type="domain" description="Transglycosylase SLT" evidence="2">
    <location>
        <begin position="105"/>
        <end position="205"/>
    </location>
</feature>
<sequence>MKPTSIKTFVAAMAVTTMATATLFFPASASASSRDNDETRFANVVNPTLPRSVTFAGQKFDLDNSDYYERLDRELTAMTFTHGTTLLTLKRANRYMPVIVPILKANGVPEDLVYLCAIESNFNPLALSTAKAAGLWQFMPSTGREYGLEVNDYVDERYHPIKATEAATKYLKDAYARYGSWESVAASYNAGMGRITRELAAQGTDSAFDLWLPQETMRYPFRLLAMKIILEHPKEFGYRLRADQLYQPYDYYVVPVNSPVDSWADWAKEHGMTYLQLRTLNPWIRSSSLPNKSGKVYEVFVPKKKSLTRSNRNKDVYNHDWVVK</sequence>
<dbReference type="Proteomes" id="UP000711407">
    <property type="component" value="Unassembled WGS sequence"/>
</dbReference>
<dbReference type="PROSITE" id="PS00922">
    <property type="entry name" value="TRANSGLYCOSYLASE"/>
    <property type="match status" value="1"/>
</dbReference>
<dbReference type="Gene3D" id="1.10.530.10">
    <property type="match status" value="1"/>
</dbReference>